<evidence type="ECO:0000256" key="1">
    <source>
        <dbReference type="SAM" id="MobiDB-lite"/>
    </source>
</evidence>
<feature type="region of interest" description="Disordered" evidence="1">
    <location>
        <begin position="1"/>
        <end position="95"/>
    </location>
</feature>
<gene>
    <name evidence="2" type="ORF">ACJ73_10284</name>
</gene>
<dbReference type="VEuPathDB" id="FungiDB:ACJ73_10284"/>
<evidence type="ECO:0000313" key="3">
    <source>
        <dbReference type="Proteomes" id="UP000242791"/>
    </source>
</evidence>
<sequence>MAQGDPTSTSVFRAMASTETEPRSTIVINDDTDAETDAPRSPPRELRRTRRRMDNSLPEYGALFDGPARRSSIPPHPQHHILTQRPVDHVAEISL</sequence>
<dbReference type="STRING" id="1658174.A0A1J9Q2S7"/>
<dbReference type="EMBL" id="LGTZ01003663">
    <property type="protein sequence ID" value="OJD09477.1"/>
    <property type="molecule type" value="Genomic_DNA"/>
</dbReference>
<proteinExistence type="predicted"/>
<dbReference type="OrthoDB" id="4205714at2759"/>
<feature type="compositionally biased region" description="Polar residues" evidence="1">
    <location>
        <begin position="1"/>
        <end position="11"/>
    </location>
</feature>
<feature type="non-terminal residue" evidence="2">
    <location>
        <position position="95"/>
    </location>
</feature>
<reference evidence="2 3" key="1">
    <citation type="submission" date="2015-08" db="EMBL/GenBank/DDBJ databases">
        <title>Emmonsia species relationships and genome sequence.</title>
        <authorList>
            <person name="Cuomo C.A."/>
            <person name="Schwartz I.S."/>
            <person name="Kenyon C."/>
            <person name="De Hoog G.S."/>
            <person name="Govender N.P."/>
            <person name="Botha A."/>
            <person name="Moreno L."/>
            <person name="De Vries M."/>
            <person name="Munoz J.F."/>
            <person name="Stielow J.B."/>
        </authorList>
    </citation>
    <scope>NUCLEOTIDE SEQUENCE [LARGE SCALE GENOMIC DNA]</scope>
    <source>
        <strain evidence="2 3">EI222</strain>
    </source>
</reference>
<accession>A0A1J9Q2S7</accession>
<organism evidence="2 3">
    <name type="scientific">Blastomyces percursus</name>
    <dbReference type="NCBI Taxonomy" id="1658174"/>
    <lineage>
        <taxon>Eukaryota</taxon>
        <taxon>Fungi</taxon>
        <taxon>Dikarya</taxon>
        <taxon>Ascomycota</taxon>
        <taxon>Pezizomycotina</taxon>
        <taxon>Eurotiomycetes</taxon>
        <taxon>Eurotiomycetidae</taxon>
        <taxon>Onygenales</taxon>
        <taxon>Ajellomycetaceae</taxon>
        <taxon>Blastomyces</taxon>
    </lineage>
</organism>
<dbReference type="Proteomes" id="UP000242791">
    <property type="component" value="Unassembled WGS sequence"/>
</dbReference>
<feature type="compositionally biased region" description="Basic and acidic residues" evidence="1">
    <location>
        <begin position="86"/>
        <end position="95"/>
    </location>
</feature>
<keyword evidence="3" id="KW-1185">Reference proteome</keyword>
<evidence type="ECO:0000313" key="2">
    <source>
        <dbReference type="EMBL" id="OJD09477.1"/>
    </source>
</evidence>
<comment type="caution">
    <text evidence="2">The sequence shown here is derived from an EMBL/GenBank/DDBJ whole genome shotgun (WGS) entry which is preliminary data.</text>
</comment>
<protein>
    <submittedName>
        <fullName evidence="2">Uncharacterized protein</fullName>
    </submittedName>
</protein>
<dbReference type="AlphaFoldDB" id="A0A1J9Q2S7"/>
<name>A0A1J9Q2S7_9EURO</name>